<name>A0A8S5NW61_9CAUD</name>
<organism evidence="2">
    <name type="scientific">Siphoviridae sp. ctTnV63</name>
    <dbReference type="NCBI Taxonomy" id="2825523"/>
    <lineage>
        <taxon>Viruses</taxon>
        <taxon>Duplodnaviria</taxon>
        <taxon>Heunggongvirae</taxon>
        <taxon>Uroviricota</taxon>
        <taxon>Caudoviricetes</taxon>
    </lineage>
</organism>
<sequence>MIFSLFWYYFSKLVVILSNSFVLFVVFIISDRAS</sequence>
<reference evidence="2" key="1">
    <citation type="journal article" date="2021" name="Proc. Natl. Acad. Sci. U.S.A.">
        <title>A Catalog of Tens of Thousands of Viruses from Human Metagenomes Reveals Hidden Associations with Chronic Diseases.</title>
        <authorList>
            <person name="Tisza M.J."/>
            <person name="Buck C.B."/>
        </authorList>
    </citation>
    <scope>NUCLEOTIDE SEQUENCE</scope>
    <source>
        <strain evidence="2">CtTnV63</strain>
    </source>
</reference>
<proteinExistence type="predicted"/>
<accession>A0A8S5NW61</accession>
<dbReference type="EMBL" id="BK015264">
    <property type="protein sequence ID" value="DAD98604.1"/>
    <property type="molecule type" value="Genomic_DNA"/>
</dbReference>
<keyword evidence="1" id="KW-1133">Transmembrane helix</keyword>
<evidence type="ECO:0000313" key="2">
    <source>
        <dbReference type="EMBL" id="DAD98604.1"/>
    </source>
</evidence>
<keyword evidence="1" id="KW-0472">Membrane</keyword>
<evidence type="ECO:0000256" key="1">
    <source>
        <dbReference type="SAM" id="Phobius"/>
    </source>
</evidence>
<feature type="transmembrane region" description="Helical" evidence="1">
    <location>
        <begin position="6"/>
        <end position="29"/>
    </location>
</feature>
<protein>
    <submittedName>
        <fullName evidence="2">Uncharacterized protein</fullName>
    </submittedName>
</protein>
<keyword evidence="1" id="KW-0812">Transmembrane</keyword>